<evidence type="ECO:0000313" key="1">
    <source>
        <dbReference type="EMBL" id="CAG8806633.1"/>
    </source>
</evidence>
<name>A0ACA9RRR3_9GLOM</name>
<organism evidence="1 2">
    <name type="scientific">Racocetra persica</name>
    <dbReference type="NCBI Taxonomy" id="160502"/>
    <lineage>
        <taxon>Eukaryota</taxon>
        <taxon>Fungi</taxon>
        <taxon>Fungi incertae sedis</taxon>
        <taxon>Mucoromycota</taxon>
        <taxon>Glomeromycotina</taxon>
        <taxon>Glomeromycetes</taxon>
        <taxon>Diversisporales</taxon>
        <taxon>Gigasporaceae</taxon>
        <taxon>Racocetra</taxon>
    </lineage>
</organism>
<proteinExistence type="predicted"/>
<sequence>MPTPRLSQQDFERIERNQRYHVNDLLKSCFNVLGGNFYESLAKNVEIYVNSGSGESGQKERSNEVKKKLMEMFFNPGSRQNLQNAITKIEPYFEGSQSGASGRARTLFRNFRYYNDMMFGAFDHFAEHLGRTRRAGLNYSDGREPSPRLEAVKEYYSLICVVREILATIEQEIGREQLNRNFGEERARQMFNDIFAEELLRGREGEVPPSNQNRGEGSFN</sequence>
<feature type="non-terminal residue" evidence="1">
    <location>
        <position position="220"/>
    </location>
</feature>
<evidence type="ECO:0000313" key="2">
    <source>
        <dbReference type="Proteomes" id="UP000789920"/>
    </source>
</evidence>
<keyword evidence="2" id="KW-1185">Reference proteome</keyword>
<accession>A0ACA9RRR3</accession>
<dbReference type="EMBL" id="CAJVQC010066695">
    <property type="protein sequence ID" value="CAG8806633.1"/>
    <property type="molecule type" value="Genomic_DNA"/>
</dbReference>
<protein>
    <submittedName>
        <fullName evidence="1">15839_t:CDS:1</fullName>
    </submittedName>
</protein>
<gene>
    <name evidence="1" type="ORF">RPERSI_LOCUS22204</name>
</gene>
<reference evidence="1" key="1">
    <citation type="submission" date="2021-06" db="EMBL/GenBank/DDBJ databases">
        <authorList>
            <person name="Kallberg Y."/>
            <person name="Tangrot J."/>
            <person name="Rosling A."/>
        </authorList>
    </citation>
    <scope>NUCLEOTIDE SEQUENCE</scope>
    <source>
        <strain evidence="1">MA461A</strain>
    </source>
</reference>
<comment type="caution">
    <text evidence="1">The sequence shown here is derived from an EMBL/GenBank/DDBJ whole genome shotgun (WGS) entry which is preliminary data.</text>
</comment>
<dbReference type="Proteomes" id="UP000789920">
    <property type="component" value="Unassembled WGS sequence"/>
</dbReference>